<dbReference type="OrthoDB" id="3211555at2"/>
<dbReference type="Pfam" id="PF12680">
    <property type="entry name" value="SnoaL_2"/>
    <property type="match status" value="1"/>
</dbReference>
<proteinExistence type="inferred from homology"/>
<dbReference type="Pfam" id="PF04542">
    <property type="entry name" value="Sigma70_r2"/>
    <property type="match status" value="1"/>
</dbReference>
<dbReference type="GO" id="GO:0003677">
    <property type="term" value="F:DNA binding"/>
    <property type="evidence" value="ECO:0007669"/>
    <property type="project" value="InterPro"/>
</dbReference>
<evidence type="ECO:0000256" key="2">
    <source>
        <dbReference type="ARBA" id="ARBA00011344"/>
    </source>
</evidence>
<evidence type="ECO:0000313" key="9">
    <source>
        <dbReference type="EMBL" id="EIE98429.1"/>
    </source>
</evidence>
<dbReference type="InterPro" id="IPR013325">
    <property type="entry name" value="RNA_pol_sigma_r2"/>
</dbReference>
<comment type="subunit">
    <text evidence="2">Interacts transiently with the RNA polymerase catalytic core formed by RpoA, RpoB, RpoC and RpoZ (2 alpha, 1 beta, 1 beta' and 1 omega subunit) to form the RNA polymerase holoenzyme that can initiate transcription.</text>
</comment>
<comment type="similarity">
    <text evidence="1">Belongs to the sigma-70 factor family. ECF subfamily.</text>
</comment>
<dbReference type="SUPFAM" id="SSF88946">
    <property type="entry name" value="Sigma2 domain of RNA polymerase sigma factors"/>
    <property type="match status" value="1"/>
</dbReference>
<dbReference type="SUPFAM" id="SSF88659">
    <property type="entry name" value="Sigma3 and sigma4 domains of RNA polymerase sigma factors"/>
    <property type="match status" value="1"/>
</dbReference>
<dbReference type="Gene3D" id="3.10.450.50">
    <property type="match status" value="1"/>
</dbReference>
<evidence type="ECO:0000313" key="10">
    <source>
        <dbReference type="Proteomes" id="UP000005087"/>
    </source>
</evidence>
<dbReference type="Proteomes" id="UP000005087">
    <property type="component" value="Chromosome"/>
</dbReference>
<accession>I1D0F5</accession>
<gene>
    <name evidence="9" type="ORF">SacglDRAFT_01507</name>
</gene>
<dbReference type="InterPro" id="IPR032710">
    <property type="entry name" value="NTF2-like_dom_sf"/>
</dbReference>
<dbReference type="PANTHER" id="PTHR30173:SF36">
    <property type="entry name" value="ECF RNA POLYMERASE SIGMA FACTOR SIGJ"/>
    <property type="match status" value="1"/>
</dbReference>
<dbReference type="SUPFAM" id="SSF54427">
    <property type="entry name" value="NTF2-like"/>
    <property type="match status" value="1"/>
</dbReference>
<evidence type="ECO:0000259" key="6">
    <source>
        <dbReference type="Pfam" id="PF04542"/>
    </source>
</evidence>
<dbReference type="Pfam" id="PF08281">
    <property type="entry name" value="Sigma70_r4_2"/>
    <property type="match status" value="1"/>
</dbReference>
<evidence type="ECO:0000259" key="8">
    <source>
        <dbReference type="Pfam" id="PF12680"/>
    </source>
</evidence>
<dbReference type="InterPro" id="IPR007627">
    <property type="entry name" value="RNA_pol_sigma70_r2"/>
</dbReference>
<dbReference type="GO" id="GO:0016987">
    <property type="term" value="F:sigma factor activity"/>
    <property type="evidence" value="ECO:0007669"/>
    <property type="project" value="UniProtKB-KW"/>
</dbReference>
<name>I1D0F5_9PSEU</name>
<dbReference type="eggNOG" id="COG1595">
    <property type="taxonomic scope" value="Bacteria"/>
</dbReference>
<keyword evidence="3" id="KW-0805">Transcription regulation</keyword>
<feature type="domain" description="RNA polymerase sigma-70 region 2" evidence="6">
    <location>
        <begin position="20"/>
        <end position="80"/>
    </location>
</feature>
<feature type="domain" description="RNA polymerase sigma factor 70 region 4 type 2" evidence="7">
    <location>
        <begin position="122"/>
        <end position="171"/>
    </location>
</feature>
<dbReference type="InterPro" id="IPR013324">
    <property type="entry name" value="RNA_pol_sigma_r3/r4-like"/>
</dbReference>
<dbReference type="InterPro" id="IPR052704">
    <property type="entry name" value="ECF_Sigma-70_Domain"/>
</dbReference>
<dbReference type="STRING" id="928724.SacglDRAFT_01507"/>
<dbReference type="InterPro" id="IPR013249">
    <property type="entry name" value="RNA_pol_sigma70_r4_t2"/>
</dbReference>
<dbReference type="EMBL" id="CM001484">
    <property type="protein sequence ID" value="EIE98429.1"/>
    <property type="molecule type" value="Genomic_DNA"/>
</dbReference>
<dbReference type="Gene3D" id="1.10.10.10">
    <property type="entry name" value="Winged helix-like DNA-binding domain superfamily/Winged helix DNA-binding domain"/>
    <property type="match status" value="1"/>
</dbReference>
<dbReference type="InterPro" id="IPR036388">
    <property type="entry name" value="WH-like_DNA-bd_sf"/>
</dbReference>
<sequence>MGTERADDSNNADEFFALRAPLLAVGYRLTGSLADAEDAVQEAWLRWASLPDSERAAIRDLRAWSTTVVGRVCLDRLRSAVARRERYVGQWLPEPIVTPLGGAQPDDPLDVVVRDDAVRMAAMVVLDTLTPQQRVAFVLHDAFDVPFDEIADILGCSVTAARQHASRGRKAVAAAEPPPRESPEHQWQVIERFLAAVNSGDVRAVAEILAPDVRFVGDSDGKARTALRTIVGADKTARFLLGVITTYRPGALTAGRPVLVNGDPGFHVPAEPGEGRYRDLDEHVHTMVVRDGRIAAIYDIANPDKLTRIPR</sequence>
<dbReference type="RefSeq" id="WP_005463105.1">
    <property type="nucleotide sequence ID" value="NZ_CM001484.1"/>
</dbReference>
<evidence type="ECO:0000256" key="3">
    <source>
        <dbReference type="ARBA" id="ARBA00023015"/>
    </source>
</evidence>
<keyword evidence="10" id="KW-1185">Reference proteome</keyword>
<reference evidence="9 10" key="1">
    <citation type="submission" date="2011-09" db="EMBL/GenBank/DDBJ databases">
        <authorList>
            <consortium name="US DOE Joint Genome Institute (JGI-PGF)"/>
            <person name="Lucas S."/>
            <person name="Han J."/>
            <person name="Lapidus A."/>
            <person name="Cheng J.-F."/>
            <person name="Goodwin L."/>
            <person name="Pitluck S."/>
            <person name="Peters L."/>
            <person name="Land M.L."/>
            <person name="Hauser L."/>
            <person name="Brambilla E."/>
            <person name="Klenk H.-P."/>
            <person name="Woyke T.J."/>
        </authorList>
    </citation>
    <scope>NUCLEOTIDE SEQUENCE [LARGE SCALE GENOMIC DNA]</scope>
    <source>
        <strain evidence="9 10">K62</strain>
    </source>
</reference>
<dbReference type="GO" id="GO:0006352">
    <property type="term" value="P:DNA-templated transcription initiation"/>
    <property type="evidence" value="ECO:0007669"/>
    <property type="project" value="InterPro"/>
</dbReference>
<feature type="domain" description="SnoaL-like" evidence="8">
    <location>
        <begin position="190"/>
        <end position="296"/>
    </location>
</feature>
<keyword evidence="5" id="KW-0804">Transcription</keyword>
<dbReference type="InterPro" id="IPR037401">
    <property type="entry name" value="SnoaL-like"/>
</dbReference>
<dbReference type="PANTHER" id="PTHR30173">
    <property type="entry name" value="SIGMA 19 FACTOR"/>
    <property type="match status" value="1"/>
</dbReference>
<dbReference type="NCBIfam" id="NF007214">
    <property type="entry name" value="PRK09636.1"/>
    <property type="match status" value="1"/>
</dbReference>
<evidence type="ECO:0000256" key="5">
    <source>
        <dbReference type="ARBA" id="ARBA00023163"/>
    </source>
</evidence>
<keyword evidence="4" id="KW-0731">Sigma factor</keyword>
<organism evidence="9 10">
    <name type="scientific">Saccharomonospora glauca K62</name>
    <dbReference type="NCBI Taxonomy" id="928724"/>
    <lineage>
        <taxon>Bacteria</taxon>
        <taxon>Bacillati</taxon>
        <taxon>Actinomycetota</taxon>
        <taxon>Actinomycetes</taxon>
        <taxon>Pseudonocardiales</taxon>
        <taxon>Pseudonocardiaceae</taxon>
        <taxon>Saccharomonospora</taxon>
    </lineage>
</organism>
<evidence type="ECO:0000256" key="1">
    <source>
        <dbReference type="ARBA" id="ARBA00010641"/>
    </source>
</evidence>
<evidence type="ECO:0000259" key="7">
    <source>
        <dbReference type="Pfam" id="PF08281"/>
    </source>
</evidence>
<evidence type="ECO:0000256" key="4">
    <source>
        <dbReference type="ARBA" id="ARBA00023082"/>
    </source>
</evidence>
<protein>
    <submittedName>
        <fullName evidence="9">RNA polymerase sigma factor, sigma-70 family</fullName>
    </submittedName>
</protein>
<dbReference type="HOGENOM" id="CLU_047691_22_1_11"/>
<dbReference type="Gene3D" id="1.10.1740.10">
    <property type="match status" value="1"/>
</dbReference>
<dbReference type="NCBIfam" id="TIGR02937">
    <property type="entry name" value="sigma70-ECF"/>
    <property type="match status" value="1"/>
</dbReference>
<dbReference type="AlphaFoldDB" id="I1D0F5"/>
<reference evidence="10" key="2">
    <citation type="submission" date="2012-01" db="EMBL/GenBank/DDBJ databases">
        <title>Noncontiguous Finished sequence of chromosome of Saccharomonospora glauca K62.</title>
        <authorList>
            <consortium name="US DOE Joint Genome Institute"/>
            <person name="Lucas S."/>
            <person name="Han J."/>
            <person name="Lapidus A."/>
            <person name="Cheng J.-F."/>
            <person name="Goodwin L."/>
            <person name="Pitluck S."/>
            <person name="Peters L."/>
            <person name="Mikhailova N."/>
            <person name="Held B."/>
            <person name="Detter J.C."/>
            <person name="Han C."/>
            <person name="Tapia R."/>
            <person name="Land M."/>
            <person name="Hauser L."/>
            <person name="Kyrpides N."/>
            <person name="Ivanova N."/>
            <person name="Pagani I."/>
            <person name="Brambilla E.-M."/>
            <person name="Klenk H.-P."/>
            <person name="Woyke T."/>
        </authorList>
    </citation>
    <scope>NUCLEOTIDE SEQUENCE [LARGE SCALE GENOMIC DNA]</scope>
    <source>
        <strain evidence="10">K62</strain>
    </source>
</reference>
<dbReference type="InterPro" id="IPR014284">
    <property type="entry name" value="RNA_pol_sigma-70_dom"/>
</dbReference>